<evidence type="ECO:0000313" key="3">
    <source>
        <dbReference type="EMBL" id="WCT12902.1"/>
    </source>
</evidence>
<dbReference type="RefSeq" id="WP_273631175.1">
    <property type="nucleotide sequence ID" value="NZ_CP117167.1"/>
</dbReference>
<evidence type="ECO:0000259" key="2">
    <source>
        <dbReference type="Pfam" id="PF13369"/>
    </source>
</evidence>
<organism evidence="3 4">
    <name type="scientific">Mucilaginibacter jinjuensis</name>
    <dbReference type="NCBI Taxonomy" id="1176721"/>
    <lineage>
        <taxon>Bacteria</taxon>
        <taxon>Pseudomonadati</taxon>
        <taxon>Bacteroidota</taxon>
        <taxon>Sphingobacteriia</taxon>
        <taxon>Sphingobacteriales</taxon>
        <taxon>Sphingobacteriaceae</taxon>
        <taxon>Mucilaginibacter</taxon>
    </lineage>
</organism>
<evidence type="ECO:0000256" key="1">
    <source>
        <dbReference type="ARBA" id="ARBA00007100"/>
    </source>
</evidence>
<accession>A0ABY7T961</accession>
<dbReference type="PANTHER" id="PTHR31350">
    <property type="entry name" value="SI:DKEY-261L7.2"/>
    <property type="match status" value="1"/>
</dbReference>
<feature type="domain" description="Protein SirB1 N-terminal" evidence="2">
    <location>
        <begin position="102"/>
        <end position="259"/>
    </location>
</feature>
<keyword evidence="4" id="KW-1185">Reference proteome</keyword>
<evidence type="ECO:0000313" key="4">
    <source>
        <dbReference type="Proteomes" id="UP001216139"/>
    </source>
</evidence>
<comment type="similarity">
    <text evidence="1">Belongs to the UPF0162 family.</text>
</comment>
<proteinExistence type="inferred from homology"/>
<reference evidence="3 4" key="1">
    <citation type="submission" date="2023-02" db="EMBL/GenBank/DDBJ databases">
        <title>Genome sequence of Mucilaginibacter jinjuensis strain KACC 16571.</title>
        <authorList>
            <person name="Kim S."/>
            <person name="Heo J."/>
            <person name="Kwon S.-W."/>
        </authorList>
    </citation>
    <scope>NUCLEOTIDE SEQUENCE [LARGE SCALE GENOMIC DNA]</scope>
    <source>
        <strain evidence="3 4">KACC 16571</strain>
    </source>
</reference>
<name>A0ABY7T961_9SPHI</name>
<dbReference type="PANTHER" id="PTHR31350:SF27">
    <property type="entry name" value="HEMIMETHYLATED DNA-BINDING DOMAIN-CONTAINING PROTEIN"/>
    <property type="match status" value="1"/>
</dbReference>
<gene>
    <name evidence="3" type="ORF">PQO05_03005</name>
</gene>
<dbReference type="InterPro" id="IPR032698">
    <property type="entry name" value="SirB1_N"/>
</dbReference>
<sequence>MIKPSEINSLIKLLDDPDNGIFNHVHDKLFEYGDTAISYLESAWEEAFDPILQERIANLVHEIQFSNVKTDLMLWYQSGSFDLLQGALIINKYQYPDLDEQKIINQIEAIKRDIWLQLHNEASPVEQIKLMNHVFYNMHGFSGNKTSHQDPQNSYLSQVLESHKGNQISLAIIYSIVAQKLDIPVYGVNLPQHFILAYVDESKDTEFESGILFYINAFNKGFVFGRRDVDMFLKQLGVKPDKQFYEPCSNADIVRRILRNLISAYETLGSTDKVNELTALLEIVLE</sequence>
<dbReference type="Pfam" id="PF13369">
    <property type="entry name" value="Transglut_core2"/>
    <property type="match status" value="1"/>
</dbReference>
<protein>
    <submittedName>
        <fullName evidence="3">Transglutaminase-like domain-containing protein</fullName>
    </submittedName>
</protein>
<dbReference type="Proteomes" id="UP001216139">
    <property type="component" value="Chromosome"/>
</dbReference>
<dbReference type="EMBL" id="CP117167">
    <property type="protein sequence ID" value="WCT12902.1"/>
    <property type="molecule type" value="Genomic_DNA"/>
</dbReference>